<feature type="transmembrane region" description="Helical" evidence="1">
    <location>
        <begin position="34"/>
        <end position="57"/>
    </location>
</feature>
<gene>
    <name evidence="2" type="ORF">WJU22_10320</name>
</gene>
<evidence type="ECO:0000313" key="3">
    <source>
        <dbReference type="Proteomes" id="UP001449657"/>
    </source>
</evidence>
<dbReference type="RefSeq" id="WP_341843157.1">
    <property type="nucleotide sequence ID" value="NZ_CP149792.1"/>
</dbReference>
<evidence type="ECO:0000313" key="2">
    <source>
        <dbReference type="EMBL" id="WZN48567.1"/>
    </source>
</evidence>
<protein>
    <submittedName>
        <fullName evidence="2">Uncharacterized protein</fullName>
    </submittedName>
</protein>
<keyword evidence="1" id="KW-0812">Transmembrane</keyword>
<evidence type="ECO:0000256" key="1">
    <source>
        <dbReference type="SAM" id="Phobius"/>
    </source>
</evidence>
<name>A0ABZ2ZA57_9BACT</name>
<reference evidence="2 3" key="1">
    <citation type="submission" date="2024-03" db="EMBL/GenBank/DDBJ databases">
        <title>Chitinophaga caseinilytica sp. nov., a casein hydrolysing bacterium isolated from forest soil.</title>
        <authorList>
            <person name="Lee D.S."/>
            <person name="Han D.M."/>
            <person name="Baek J.H."/>
            <person name="Choi D.G."/>
            <person name="Jeon J.H."/>
            <person name="Jeon C.O."/>
        </authorList>
    </citation>
    <scope>NUCLEOTIDE SEQUENCE [LARGE SCALE GENOMIC DNA]</scope>
    <source>
        <strain evidence="2 3">KACC 19118</strain>
    </source>
</reference>
<organism evidence="2 3">
    <name type="scientific">Chitinophaga caseinilytica</name>
    <dbReference type="NCBI Taxonomy" id="2267521"/>
    <lineage>
        <taxon>Bacteria</taxon>
        <taxon>Pseudomonadati</taxon>
        <taxon>Bacteroidota</taxon>
        <taxon>Chitinophagia</taxon>
        <taxon>Chitinophagales</taxon>
        <taxon>Chitinophagaceae</taxon>
        <taxon>Chitinophaga</taxon>
    </lineage>
</organism>
<keyword evidence="1" id="KW-0472">Membrane</keyword>
<dbReference type="Proteomes" id="UP001449657">
    <property type="component" value="Chromosome"/>
</dbReference>
<sequence length="66" mass="7361">MKRIFSQWSAGRWIRLGAGATIFIYSMLMKEWPLAIFGGLFALMAVLNASPCAAGNCRVPDNRARR</sequence>
<keyword evidence="3" id="KW-1185">Reference proteome</keyword>
<keyword evidence="1" id="KW-1133">Transmembrane helix</keyword>
<proteinExistence type="predicted"/>
<dbReference type="EMBL" id="CP150096">
    <property type="protein sequence ID" value="WZN48567.1"/>
    <property type="molecule type" value="Genomic_DNA"/>
</dbReference>
<accession>A0ABZ2ZA57</accession>
<feature type="transmembrane region" description="Helical" evidence="1">
    <location>
        <begin position="12"/>
        <end position="28"/>
    </location>
</feature>